<evidence type="ECO:0000256" key="2">
    <source>
        <dbReference type="ARBA" id="ARBA00022741"/>
    </source>
</evidence>
<organism evidence="6 7">
    <name type="scientific">Arthrobacter sulfonylureivorans</name>
    <dbReference type="NCBI Taxonomy" id="2486855"/>
    <lineage>
        <taxon>Bacteria</taxon>
        <taxon>Bacillati</taxon>
        <taxon>Actinomycetota</taxon>
        <taxon>Actinomycetes</taxon>
        <taxon>Micrococcales</taxon>
        <taxon>Micrococcaceae</taxon>
        <taxon>Arthrobacter</taxon>
    </lineage>
</organism>
<dbReference type="GO" id="GO:0004674">
    <property type="term" value="F:protein serine/threonine kinase activity"/>
    <property type="evidence" value="ECO:0007669"/>
    <property type="project" value="UniProtKB-KW"/>
</dbReference>
<dbReference type="CDD" id="cd14014">
    <property type="entry name" value="STKc_PknB_like"/>
    <property type="match status" value="1"/>
</dbReference>
<dbReference type="EMBL" id="CP093326">
    <property type="protein sequence ID" value="UNK46169.1"/>
    <property type="molecule type" value="Genomic_DNA"/>
</dbReference>
<evidence type="ECO:0000256" key="4">
    <source>
        <dbReference type="ARBA" id="ARBA00022840"/>
    </source>
</evidence>
<dbReference type="PANTHER" id="PTHR43289">
    <property type="entry name" value="MITOGEN-ACTIVATED PROTEIN KINASE KINASE KINASE 20-RELATED"/>
    <property type="match status" value="1"/>
</dbReference>
<dbReference type="Proteomes" id="UP000829069">
    <property type="component" value="Chromosome"/>
</dbReference>
<dbReference type="InterPro" id="IPR008271">
    <property type="entry name" value="Ser/Thr_kinase_AS"/>
</dbReference>
<keyword evidence="2" id="KW-0547">Nucleotide-binding</keyword>
<reference evidence="6 7" key="1">
    <citation type="submission" date="2022-03" db="EMBL/GenBank/DDBJ databases">
        <title>Isotopic signatures of nitrous oxide derived from detoxification processes.</title>
        <authorList>
            <person name="Behrendt U."/>
            <person name="Buchen C."/>
            <person name="Well R."/>
            <person name="Ulrich A."/>
            <person name="Rohe L."/>
            <person name="Kolb S."/>
            <person name="Schloter M."/>
            <person name="Horn M.A."/>
            <person name="Augustin J."/>
        </authorList>
    </citation>
    <scope>NUCLEOTIDE SEQUENCE [LARGE SCALE GENOMIC DNA]</scope>
    <source>
        <strain evidence="6 7">S4-C24</strain>
    </source>
</reference>
<dbReference type="PANTHER" id="PTHR43289:SF34">
    <property type="entry name" value="SERINE_THREONINE-PROTEIN KINASE YBDM-RELATED"/>
    <property type="match status" value="1"/>
</dbReference>
<keyword evidence="1" id="KW-0808">Transferase</keyword>
<dbReference type="SUPFAM" id="SSF56112">
    <property type="entry name" value="Protein kinase-like (PK-like)"/>
    <property type="match status" value="1"/>
</dbReference>
<dbReference type="InterPro" id="IPR011009">
    <property type="entry name" value="Kinase-like_dom_sf"/>
</dbReference>
<gene>
    <name evidence="6" type="ORF">MNQ99_02015</name>
</gene>
<keyword evidence="6" id="KW-0723">Serine/threonine-protein kinase</keyword>
<name>A0ABY3W779_9MICC</name>
<keyword evidence="3 6" id="KW-0418">Kinase</keyword>
<dbReference type="PROSITE" id="PS00108">
    <property type="entry name" value="PROTEIN_KINASE_ST"/>
    <property type="match status" value="1"/>
</dbReference>
<evidence type="ECO:0000313" key="6">
    <source>
        <dbReference type="EMBL" id="UNK46169.1"/>
    </source>
</evidence>
<accession>A0ABY3W779</accession>
<dbReference type="InterPro" id="IPR000719">
    <property type="entry name" value="Prot_kinase_dom"/>
</dbReference>
<feature type="domain" description="Protein kinase" evidence="5">
    <location>
        <begin position="21"/>
        <end position="280"/>
    </location>
</feature>
<dbReference type="PROSITE" id="PS50011">
    <property type="entry name" value="PROTEIN_KINASE_DOM"/>
    <property type="match status" value="1"/>
</dbReference>
<evidence type="ECO:0000256" key="1">
    <source>
        <dbReference type="ARBA" id="ARBA00022679"/>
    </source>
</evidence>
<dbReference type="RefSeq" id="WP_241914251.1">
    <property type="nucleotide sequence ID" value="NZ_CP093326.1"/>
</dbReference>
<evidence type="ECO:0000313" key="7">
    <source>
        <dbReference type="Proteomes" id="UP000829069"/>
    </source>
</evidence>
<evidence type="ECO:0000259" key="5">
    <source>
        <dbReference type="PROSITE" id="PS50011"/>
    </source>
</evidence>
<dbReference type="SMART" id="SM00220">
    <property type="entry name" value="S_TKc"/>
    <property type="match status" value="1"/>
</dbReference>
<keyword evidence="7" id="KW-1185">Reference proteome</keyword>
<evidence type="ECO:0000256" key="3">
    <source>
        <dbReference type="ARBA" id="ARBA00022777"/>
    </source>
</evidence>
<protein>
    <submittedName>
        <fullName evidence="6">Serine/threonine protein kinase</fullName>
    </submittedName>
</protein>
<sequence>MATESTRTFLPASGSVLNGRFQLEGVLGSGAEAVVYRATDSRGGRPVALKVFRKPADDGGQRREILIQRKIRQRGIVALRDYSHHADAEGRPEFAVLELVEGSSLKKILSAGAADPTLVISWAESLLKSLAYIHSRGIMHHDIKPSNILIPQLPAGRFSTEAKLTDFGIASSSAIPCTSSGYGTAHYMSPEQADGGVAGSAGDIYALGLVLMESLTGTRPFPGGAIESLLARTLRRPTIPSVLGRRWAALIAAMTAVEPSERATARQALHLLRRVQHAHFRGHLPDSVRDIGQDRHRRSLAPNGPAVAETVAA</sequence>
<keyword evidence="4" id="KW-0067">ATP-binding</keyword>
<dbReference type="Gene3D" id="3.30.200.20">
    <property type="entry name" value="Phosphorylase Kinase, domain 1"/>
    <property type="match status" value="1"/>
</dbReference>
<dbReference type="Pfam" id="PF00069">
    <property type="entry name" value="Pkinase"/>
    <property type="match status" value="1"/>
</dbReference>
<dbReference type="Gene3D" id="1.10.510.10">
    <property type="entry name" value="Transferase(Phosphotransferase) domain 1"/>
    <property type="match status" value="1"/>
</dbReference>
<proteinExistence type="predicted"/>